<dbReference type="Pfam" id="PF21645">
    <property type="entry name" value="FakA-like_M"/>
    <property type="match status" value="1"/>
</dbReference>
<dbReference type="NCBIfam" id="TIGR03599">
    <property type="entry name" value="YloV"/>
    <property type="match status" value="1"/>
</dbReference>
<dbReference type="Pfam" id="PF02734">
    <property type="entry name" value="Dak2"/>
    <property type="match status" value="1"/>
</dbReference>
<dbReference type="GO" id="GO:0004371">
    <property type="term" value="F:glycerone kinase activity"/>
    <property type="evidence" value="ECO:0007669"/>
    <property type="project" value="InterPro"/>
</dbReference>
<reference evidence="2 3" key="1">
    <citation type="submission" date="2018-06" db="EMBL/GenBank/DDBJ databases">
        <title>Thermoflavimicrobium daqus sp. nov., a thermophilic microbe isolated from Moutai-flavour Daqu.</title>
        <authorList>
            <person name="Wang X."/>
            <person name="Zhou H."/>
        </authorList>
    </citation>
    <scope>NUCLEOTIDE SEQUENCE [LARGE SCALE GENOMIC DNA]</scope>
    <source>
        <strain evidence="2 3">FBKL4.011</strain>
    </source>
</reference>
<dbReference type="InterPro" id="IPR019986">
    <property type="entry name" value="YloV-like"/>
</dbReference>
<accession>A0A364K8E2</accession>
<dbReference type="InterPro" id="IPR050270">
    <property type="entry name" value="DegV_domain_contain"/>
</dbReference>
<dbReference type="Proteomes" id="UP000251213">
    <property type="component" value="Unassembled WGS sequence"/>
</dbReference>
<dbReference type="InterPro" id="IPR036117">
    <property type="entry name" value="DhaL_dom_sf"/>
</dbReference>
<gene>
    <name evidence="2" type="ORF">DL897_03780</name>
</gene>
<comment type="caution">
    <text evidence="2">The sequence shown here is derived from an EMBL/GenBank/DDBJ whole genome shotgun (WGS) entry which is preliminary data.</text>
</comment>
<sequence length="553" mass="60805">MMQAGAQNLNRRVEEVNALNVFPVPDGDTGTNMNLTLSSGVAEMEKHATANTVGELAGALSKGLLMGARGNSGVILSQLFRGFAKAIDHKEEINAIQLADAFQRGVETAYKAVIKPVEGTILTVAREAAEAGMRRSWYAESPAAILEIILNEARRSLARTPELLPVLKQAGVVDAGGQGLIYVYEGMFQALTGEIKIDEKPTNKQEEMDSLASKAHHANAQSKIDPAQIEYGYCTEFMIQLHTDRRPTEKFEETAFRQAMTQFGDSLLVVADDELVKVHIHAEYPGDAMNYAMKYGDLTRIKIENMREQYANVTEGHDYTLSAGTEKEVPAEIEHKRYALIAVAAGTGIAEVFRSMGVDVVIEGGQTMNPSTEDIVKAMEQISADHVFILPNNKNIILTAEQVDELVEPTVTVIPTKTIPQGLAALLSFNSEQEPEENKKQMIAGYQAVRSGECTYAVRDSNIGGIDIEAGDFLGIQDGKIEVVGKEMLDTVRELLRKMNADEADVVTVFYGKDVTKAQVEEFQSKLEAEFPEAEWEWHDGGQPLYYFLFSVE</sequence>
<dbReference type="SUPFAM" id="SSF101473">
    <property type="entry name" value="DhaL-like"/>
    <property type="match status" value="1"/>
</dbReference>
<dbReference type="EMBL" id="QJKK01000002">
    <property type="protein sequence ID" value="RAL26470.1"/>
    <property type="molecule type" value="Genomic_DNA"/>
</dbReference>
<dbReference type="PANTHER" id="PTHR33434">
    <property type="entry name" value="DEGV DOMAIN-CONTAINING PROTEIN DR_1986-RELATED"/>
    <property type="match status" value="1"/>
</dbReference>
<dbReference type="Gene3D" id="1.25.40.340">
    <property type="match status" value="1"/>
</dbReference>
<reference evidence="2 3" key="2">
    <citation type="submission" date="2018-06" db="EMBL/GenBank/DDBJ databases">
        <authorList>
            <person name="Zhirakovskaya E."/>
        </authorList>
    </citation>
    <scope>NUCLEOTIDE SEQUENCE [LARGE SCALE GENOMIC DNA]</scope>
    <source>
        <strain evidence="2 3">FBKL4.011</strain>
    </source>
</reference>
<dbReference type="AlphaFoldDB" id="A0A364K8E2"/>
<keyword evidence="3" id="KW-1185">Reference proteome</keyword>
<proteinExistence type="predicted"/>
<dbReference type="InterPro" id="IPR048394">
    <property type="entry name" value="FakA-like_M"/>
</dbReference>
<dbReference type="OrthoDB" id="9760324at2"/>
<feature type="domain" description="DhaL" evidence="1">
    <location>
        <begin position="1"/>
        <end position="189"/>
    </location>
</feature>
<evidence type="ECO:0000259" key="1">
    <source>
        <dbReference type="PROSITE" id="PS51480"/>
    </source>
</evidence>
<dbReference type="InterPro" id="IPR004007">
    <property type="entry name" value="DhaL_dom"/>
</dbReference>
<dbReference type="SMART" id="SM01121">
    <property type="entry name" value="Dak1_2"/>
    <property type="match status" value="1"/>
</dbReference>
<name>A0A364K8E2_9BACL</name>
<evidence type="ECO:0000313" key="2">
    <source>
        <dbReference type="EMBL" id="RAL26470.1"/>
    </source>
</evidence>
<dbReference type="Pfam" id="PF13684">
    <property type="entry name" value="FakA-like_C"/>
    <property type="match status" value="1"/>
</dbReference>
<dbReference type="SMART" id="SM01120">
    <property type="entry name" value="Dak2"/>
    <property type="match status" value="1"/>
</dbReference>
<dbReference type="GO" id="GO:0006071">
    <property type="term" value="P:glycerol metabolic process"/>
    <property type="evidence" value="ECO:0007669"/>
    <property type="project" value="InterPro"/>
</dbReference>
<dbReference type="PANTHER" id="PTHR33434:SF4">
    <property type="entry name" value="PHOSPHATASE PROTEIN"/>
    <property type="match status" value="1"/>
</dbReference>
<evidence type="ECO:0000313" key="3">
    <source>
        <dbReference type="Proteomes" id="UP000251213"/>
    </source>
</evidence>
<protein>
    <recommendedName>
        <fullName evidence="1">DhaL domain-containing protein</fullName>
    </recommendedName>
</protein>
<dbReference type="PROSITE" id="PS51480">
    <property type="entry name" value="DHAL"/>
    <property type="match status" value="1"/>
</dbReference>
<organism evidence="2 3">
    <name type="scientific">Thermoflavimicrobium daqui</name>
    <dbReference type="NCBI Taxonomy" id="2137476"/>
    <lineage>
        <taxon>Bacteria</taxon>
        <taxon>Bacillati</taxon>
        <taxon>Bacillota</taxon>
        <taxon>Bacilli</taxon>
        <taxon>Bacillales</taxon>
        <taxon>Thermoactinomycetaceae</taxon>
        <taxon>Thermoflavimicrobium</taxon>
    </lineage>
</organism>
<dbReference type="InterPro" id="IPR033470">
    <property type="entry name" value="FakA-like_C"/>
</dbReference>